<gene>
    <name evidence="1" type="ORF">LA749_06290</name>
</gene>
<dbReference type="OrthoDB" id="9804867at2"/>
<proteinExistence type="predicted"/>
<dbReference type="Proteomes" id="UP000325393">
    <property type="component" value="Chromosome"/>
</dbReference>
<accession>A0A5P5ZJI6</accession>
<evidence type="ECO:0000313" key="2">
    <source>
        <dbReference type="Proteomes" id="UP000325393"/>
    </source>
</evidence>
<reference evidence="1 2" key="1">
    <citation type="submission" date="2019-09" db="EMBL/GenBank/DDBJ databases">
        <title>Genome sequencing of Lactobacillus acetotolerans.</title>
        <authorList>
            <person name="Kim K."/>
        </authorList>
    </citation>
    <scope>NUCLEOTIDE SEQUENCE [LARGE SCALE GENOMIC DNA]</scope>
    <source>
        <strain evidence="1 2">LA749</strain>
    </source>
</reference>
<sequence>MVGDPLTENKIIIKLDKDKKKELEKRFSQIGLSMNDYINLALNQFLIQGKVPFEIKSPSYDISTLKTKKAMLKTEEEDIGIIKNSISNSDN</sequence>
<dbReference type="Gene3D" id="1.10.1220.10">
    <property type="entry name" value="Met repressor-like"/>
    <property type="match status" value="1"/>
</dbReference>
<dbReference type="AlphaFoldDB" id="A0A5P5ZJI6"/>
<name>A0A5P5ZJI6_9LACO</name>
<dbReference type="InterPro" id="IPR013321">
    <property type="entry name" value="Arc_rbn_hlx_hlx"/>
</dbReference>
<evidence type="ECO:0000313" key="1">
    <source>
        <dbReference type="EMBL" id="QFG51624.1"/>
    </source>
</evidence>
<organism evidence="1 2">
    <name type="scientific">Lactobacillus acetotolerans</name>
    <dbReference type="NCBI Taxonomy" id="1600"/>
    <lineage>
        <taxon>Bacteria</taxon>
        <taxon>Bacillati</taxon>
        <taxon>Bacillota</taxon>
        <taxon>Bacilli</taxon>
        <taxon>Lactobacillales</taxon>
        <taxon>Lactobacillaceae</taxon>
        <taxon>Lactobacillus</taxon>
    </lineage>
</organism>
<dbReference type="GO" id="GO:0006355">
    <property type="term" value="P:regulation of DNA-templated transcription"/>
    <property type="evidence" value="ECO:0007669"/>
    <property type="project" value="InterPro"/>
</dbReference>
<protein>
    <submittedName>
        <fullName evidence="1">Damage-inducible protein J</fullName>
    </submittedName>
</protein>
<dbReference type="EMBL" id="CP044496">
    <property type="protein sequence ID" value="QFG51624.1"/>
    <property type="molecule type" value="Genomic_DNA"/>
</dbReference>